<dbReference type="RefSeq" id="WP_244680909.1">
    <property type="nucleotide sequence ID" value="NZ_JALIRM010000002.1"/>
</dbReference>
<evidence type="ECO:0000313" key="2">
    <source>
        <dbReference type="Proteomes" id="UP001232343"/>
    </source>
</evidence>
<evidence type="ECO:0000313" key="1">
    <source>
        <dbReference type="EMBL" id="MDQ0342530.1"/>
    </source>
</evidence>
<dbReference type="EMBL" id="JAUSUO010000002">
    <property type="protein sequence ID" value="MDQ0342530.1"/>
    <property type="molecule type" value="Genomic_DNA"/>
</dbReference>
<dbReference type="Proteomes" id="UP001232343">
    <property type="component" value="Unassembled WGS sequence"/>
</dbReference>
<protein>
    <submittedName>
        <fullName evidence="1">Uncharacterized protein</fullName>
    </submittedName>
</protein>
<keyword evidence="2" id="KW-1185">Reference proteome</keyword>
<organism evidence="1 2">
    <name type="scientific">Lederbergia wuyishanensis</name>
    <dbReference type="NCBI Taxonomy" id="1347903"/>
    <lineage>
        <taxon>Bacteria</taxon>
        <taxon>Bacillati</taxon>
        <taxon>Bacillota</taxon>
        <taxon>Bacilli</taxon>
        <taxon>Bacillales</taxon>
        <taxon>Bacillaceae</taxon>
        <taxon>Lederbergia</taxon>
    </lineage>
</organism>
<accession>A0ABU0D291</accession>
<name>A0ABU0D291_9BACI</name>
<sequence>MIKIYTNLTEDLLRCANEKINDFIESYFEFNDDDFSDIFPNIIYETKEKQCRQAAKDLYLWSKDDFVHTLTPLHEYALYSIINISSDIDEDHRAYNDGESLFFYDIEPKIREEYSDIDENDPNWVIEDLIEFDFYLENCFQDHDFLDVPLYLSIFKNMPTKKFESQFGIVLADYVDLMPPDIEEEYRSLLSVKALGDEINEVTIKDDFFKVVKKGIDNFVHSIINHGSYKLLWFENYRPRDEKAVQLLFMATSYLYFQTNNIDVSPEANIGRGPIDFKLSRGVNERILIEVKLASNPKLRQGLNLQLVKYLLAEDIKDAVFMVIVYEEKEFKKLNALEREVDSINQKYNLNIMIVSVDATNNKPSASKLTSDFSPLY</sequence>
<gene>
    <name evidence="1" type="ORF">J2S14_001342</name>
</gene>
<proteinExistence type="predicted"/>
<comment type="caution">
    <text evidence="1">The sequence shown here is derived from an EMBL/GenBank/DDBJ whole genome shotgun (WGS) entry which is preliminary data.</text>
</comment>
<reference evidence="1 2" key="1">
    <citation type="submission" date="2023-07" db="EMBL/GenBank/DDBJ databases">
        <title>Genomic Encyclopedia of Type Strains, Phase IV (KMG-IV): sequencing the most valuable type-strain genomes for metagenomic binning, comparative biology and taxonomic classification.</title>
        <authorList>
            <person name="Goeker M."/>
        </authorList>
    </citation>
    <scope>NUCLEOTIDE SEQUENCE [LARGE SCALE GENOMIC DNA]</scope>
    <source>
        <strain evidence="1 2">DSM 27848</strain>
    </source>
</reference>